<reference evidence="2 3" key="1">
    <citation type="journal article" date="2014" name="Front. Microbiol.">
        <title>Population and genomic analysis of the genus Halorubrum.</title>
        <authorList>
            <person name="Fullmer M.S."/>
            <person name="Soucy S.M."/>
            <person name="Swithers K.S."/>
            <person name="Makkay A.M."/>
            <person name="Wheeler R."/>
            <person name="Ventosa A."/>
            <person name="Gogarten J.P."/>
            <person name="Papke R.T."/>
        </authorList>
    </citation>
    <scope>NUCLEOTIDE SEQUENCE [LARGE SCALE GENOMIC DNA]</scope>
    <source>
        <strain evidence="2 3">Ga36</strain>
    </source>
</reference>
<evidence type="ECO:0000313" key="3">
    <source>
        <dbReference type="Proteomes" id="UP000215731"/>
    </source>
</evidence>
<feature type="compositionally biased region" description="Low complexity" evidence="1">
    <location>
        <begin position="64"/>
        <end position="75"/>
    </location>
</feature>
<comment type="caution">
    <text evidence="2">The sequence shown here is derived from an EMBL/GenBank/DDBJ whole genome shotgun (WGS) entry which is preliminary data.</text>
</comment>
<feature type="region of interest" description="Disordered" evidence="1">
    <location>
        <begin position="1"/>
        <end position="88"/>
    </location>
</feature>
<dbReference type="Proteomes" id="UP000215731">
    <property type="component" value="Unassembled WGS sequence"/>
</dbReference>
<protein>
    <submittedName>
        <fullName evidence="2">Uncharacterized protein</fullName>
    </submittedName>
</protein>
<dbReference type="EMBL" id="NHOZ01000069">
    <property type="protein sequence ID" value="OYR63305.1"/>
    <property type="molecule type" value="Genomic_DNA"/>
</dbReference>
<organism evidence="2 3">
    <name type="scientific">Halorubrum ezzemoulense</name>
    <name type="common">Halorubrum chaoviator</name>
    <dbReference type="NCBI Taxonomy" id="337243"/>
    <lineage>
        <taxon>Archaea</taxon>
        <taxon>Methanobacteriati</taxon>
        <taxon>Methanobacteriota</taxon>
        <taxon>Stenosarchaea group</taxon>
        <taxon>Halobacteria</taxon>
        <taxon>Halobacteriales</taxon>
        <taxon>Haloferacaceae</taxon>
        <taxon>Halorubrum</taxon>
    </lineage>
</organism>
<proteinExistence type="predicted"/>
<name>A0A256J3G0_HALEZ</name>
<gene>
    <name evidence="2" type="ORF">DJ80_08280</name>
</gene>
<sequence>MSSAGWLPPTDTLPSPLPDDESADRVSTPVSVTESSRAGWLPPMSIVVEYPPETTPGSIESGAVVSTPVSVTESSRAGWFPPTSNDCE</sequence>
<dbReference type="AlphaFoldDB" id="A0A256J3G0"/>
<evidence type="ECO:0000256" key="1">
    <source>
        <dbReference type="SAM" id="MobiDB-lite"/>
    </source>
</evidence>
<accession>A0A256J3G0</accession>
<evidence type="ECO:0000313" key="2">
    <source>
        <dbReference type="EMBL" id="OYR63305.1"/>
    </source>
</evidence>